<feature type="transmembrane region" description="Helical" evidence="2">
    <location>
        <begin position="242"/>
        <end position="262"/>
    </location>
</feature>
<name>A0ABY8PWH5_9ACTN</name>
<dbReference type="Proteomes" id="UP001244136">
    <property type="component" value="Chromosome"/>
</dbReference>
<evidence type="ECO:0000256" key="2">
    <source>
        <dbReference type="SAM" id="Phobius"/>
    </source>
</evidence>
<evidence type="ECO:0000313" key="3">
    <source>
        <dbReference type="EMBL" id="WGT46778.1"/>
    </source>
</evidence>
<dbReference type="RefSeq" id="WP_281144537.1">
    <property type="nucleotide sequence ID" value="NZ_CP123967.1"/>
</dbReference>
<gene>
    <name evidence="3" type="ORF">QH948_11655</name>
</gene>
<evidence type="ECO:0000313" key="4">
    <source>
        <dbReference type="Proteomes" id="UP001244136"/>
    </source>
</evidence>
<accession>A0ABY8PWH5</accession>
<feature type="compositionally biased region" description="Pro residues" evidence="1">
    <location>
        <begin position="123"/>
        <end position="139"/>
    </location>
</feature>
<organism evidence="3 4">
    <name type="scientific">Tessaracoccus lacteus</name>
    <dbReference type="NCBI Taxonomy" id="3041766"/>
    <lineage>
        <taxon>Bacteria</taxon>
        <taxon>Bacillati</taxon>
        <taxon>Actinomycetota</taxon>
        <taxon>Actinomycetes</taxon>
        <taxon>Propionibacteriales</taxon>
        <taxon>Propionibacteriaceae</taxon>
        <taxon>Tessaracoccus</taxon>
    </lineage>
</organism>
<sequence>MATWKDGAAYAPVERPDGFATPSVDPLPVGEQYTSGTPGAETPPARFDAVEQPPLESFGTGEQSHRDPREGFAVSAAAMTTAPGAPSGPRDPRTPFATENYEHSYDDGGSDAPPVGLPLATTAPPPTLAAVPAPAPWGPPQQQHAPLPPAPMRAQPPMPYPPDRTPQPAGPQLQQQRRLAQVAGALCLGGFLFQAAVPFLLIAAGVLGLRTRALTNVAGPISLGLGVLFLFGQLGFGTLGEGSALGGLVSLVLAFVFFISGMRKL</sequence>
<keyword evidence="4" id="KW-1185">Reference proteome</keyword>
<protein>
    <submittedName>
        <fullName evidence="3">Uncharacterized protein</fullName>
    </submittedName>
</protein>
<feature type="compositionally biased region" description="Low complexity" evidence="1">
    <location>
        <begin position="112"/>
        <end position="122"/>
    </location>
</feature>
<feature type="transmembrane region" description="Helical" evidence="2">
    <location>
        <begin position="214"/>
        <end position="236"/>
    </location>
</feature>
<keyword evidence="2" id="KW-0472">Membrane</keyword>
<keyword evidence="2" id="KW-0812">Transmembrane</keyword>
<evidence type="ECO:0000256" key="1">
    <source>
        <dbReference type="SAM" id="MobiDB-lite"/>
    </source>
</evidence>
<feature type="compositionally biased region" description="Pro residues" evidence="1">
    <location>
        <begin position="146"/>
        <end position="169"/>
    </location>
</feature>
<proteinExistence type="predicted"/>
<dbReference type="EMBL" id="CP123967">
    <property type="protein sequence ID" value="WGT46778.1"/>
    <property type="molecule type" value="Genomic_DNA"/>
</dbReference>
<feature type="transmembrane region" description="Helical" evidence="2">
    <location>
        <begin position="182"/>
        <end position="207"/>
    </location>
</feature>
<keyword evidence="2" id="KW-1133">Transmembrane helix</keyword>
<reference evidence="3 4" key="1">
    <citation type="journal article" date="2008" name="Int. J. Syst. Evol. Microbiol.">
        <title>Tessaracoccus flavescens sp. nov., isolated from marine sediment.</title>
        <authorList>
            <person name="Lee D.W."/>
            <person name="Lee S.D."/>
        </authorList>
    </citation>
    <scope>NUCLEOTIDE SEQUENCE [LARGE SCALE GENOMIC DNA]</scope>
    <source>
        <strain evidence="3 4">T21</strain>
    </source>
</reference>
<feature type="region of interest" description="Disordered" evidence="1">
    <location>
        <begin position="1"/>
        <end position="171"/>
    </location>
</feature>